<proteinExistence type="predicted"/>
<dbReference type="GO" id="GO:0030313">
    <property type="term" value="C:cell envelope"/>
    <property type="evidence" value="ECO:0007669"/>
    <property type="project" value="UniProtKB-SubCell"/>
</dbReference>
<dbReference type="PANTHER" id="PTHR32347:SF29">
    <property type="entry name" value="UPF0194 MEMBRANE PROTEIN YBHG"/>
    <property type="match status" value="1"/>
</dbReference>
<keyword evidence="2" id="KW-0175">Coiled coil</keyword>
<evidence type="ECO:0000259" key="3">
    <source>
        <dbReference type="Pfam" id="PF25989"/>
    </source>
</evidence>
<feature type="domain" description="YknX-like C-terminal permuted SH3-like" evidence="3">
    <location>
        <begin position="321"/>
        <end position="385"/>
    </location>
</feature>
<dbReference type="Pfam" id="PF25989">
    <property type="entry name" value="YknX_C"/>
    <property type="match status" value="1"/>
</dbReference>
<sequence length="390" mass="41531">MAAAFWPRAALVDLAEVQRGAMRVSIDEEGRTQVHEPYVVSSPVAGELQRVAVQPGDKVIANKTVVARMRPANPSALDARTREQALAAVAAAEAAVQVAHADLNAAMANQEFSDGELKRMRQLVERGITSQVALERAEQEARVAHAAVNTARAAIAMRVAELNSASAQLISFDDKDLAQALEDSATAQSGIPILAPIDGTILKVIRKSATTLPAGDPILEIGDVTRDLEIEAELLSSDAVQVGVGDPVLVTNWGGTGDLSGVVQRIDPYGYTKYSALGVEEQRVKTTIRFTGDSAPRAGLGHGYRVEVRIVVWQSEDALLAPSSALFRHQGDWAVFRAEDGIARLRKVQIGRDNGTTAQVLGGLSPGDKVVLFPSASLTDGQRVAQRQIE</sequence>
<organism evidence="4 5">
    <name type="scientific">Antarcticimicrobium sediminis</name>
    <dbReference type="NCBI Taxonomy" id="2546227"/>
    <lineage>
        <taxon>Bacteria</taxon>
        <taxon>Pseudomonadati</taxon>
        <taxon>Pseudomonadota</taxon>
        <taxon>Alphaproteobacteria</taxon>
        <taxon>Rhodobacterales</taxon>
        <taxon>Paracoccaceae</taxon>
        <taxon>Antarcticimicrobium</taxon>
    </lineage>
</organism>
<comment type="caution">
    <text evidence="4">The sequence shown here is derived from an EMBL/GenBank/DDBJ whole genome shotgun (WGS) entry which is preliminary data.</text>
</comment>
<dbReference type="Gene3D" id="2.40.420.20">
    <property type="match status" value="1"/>
</dbReference>
<evidence type="ECO:0000313" key="4">
    <source>
        <dbReference type="EMBL" id="TDE35673.1"/>
    </source>
</evidence>
<keyword evidence="5" id="KW-1185">Reference proteome</keyword>
<dbReference type="AlphaFoldDB" id="A0A4R5EMR0"/>
<reference evidence="4 5" key="1">
    <citation type="submission" date="2019-03" db="EMBL/GenBank/DDBJ databases">
        <authorList>
            <person name="Zhang S."/>
        </authorList>
    </citation>
    <scope>NUCLEOTIDE SEQUENCE [LARGE SCALE GENOMIC DNA]</scope>
    <source>
        <strain evidence="4 5">S4J41</strain>
    </source>
</reference>
<evidence type="ECO:0000256" key="1">
    <source>
        <dbReference type="ARBA" id="ARBA00004196"/>
    </source>
</evidence>
<dbReference type="Proteomes" id="UP000294662">
    <property type="component" value="Unassembled WGS sequence"/>
</dbReference>
<dbReference type="OrthoDB" id="9791520at2"/>
<dbReference type="PANTHER" id="PTHR32347">
    <property type="entry name" value="EFFLUX SYSTEM COMPONENT YKNX-RELATED"/>
    <property type="match status" value="1"/>
</dbReference>
<dbReference type="InterPro" id="IPR050465">
    <property type="entry name" value="UPF0194_transport"/>
</dbReference>
<gene>
    <name evidence="4" type="ORF">E1B25_16590</name>
</gene>
<comment type="subcellular location">
    <subcellularLocation>
        <location evidence="1">Cell envelope</location>
    </subcellularLocation>
</comment>
<dbReference type="Gene3D" id="1.10.287.470">
    <property type="entry name" value="Helix hairpin bin"/>
    <property type="match status" value="1"/>
</dbReference>
<protein>
    <submittedName>
        <fullName evidence="4">HlyD family efflux transporter periplasmic adaptor subunit</fullName>
    </submittedName>
</protein>
<accession>A0A4R5EMR0</accession>
<dbReference type="Gene3D" id="2.40.50.100">
    <property type="match status" value="1"/>
</dbReference>
<name>A0A4R5EMR0_9RHOB</name>
<evidence type="ECO:0000313" key="5">
    <source>
        <dbReference type="Proteomes" id="UP000294662"/>
    </source>
</evidence>
<dbReference type="InterPro" id="IPR058637">
    <property type="entry name" value="YknX-like_C"/>
</dbReference>
<dbReference type="EMBL" id="SMFP01000012">
    <property type="protein sequence ID" value="TDE35673.1"/>
    <property type="molecule type" value="Genomic_DNA"/>
</dbReference>
<evidence type="ECO:0000256" key="2">
    <source>
        <dbReference type="ARBA" id="ARBA00023054"/>
    </source>
</evidence>